<evidence type="ECO:0000313" key="1">
    <source>
        <dbReference type="EMBL" id="GBM79539.1"/>
    </source>
</evidence>
<protein>
    <submittedName>
        <fullName evidence="1">Uncharacterized protein</fullName>
    </submittedName>
</protein>
<sequence>MVEVGTFGIGVSPHLYQCRLHFGFNLKWHYTFYELENHRWDGVVRPCDVEQKLPLYRGQEFLLSGYNVVGRCCMRSIQMKRNGIENKIKDDH</sequence>
<name>A0A4Y2IQP8_ARAVE</name>
<keyword evidence="2" id="KW-1185">Reference proteome</keyword>
<evidence type="ECO:0000313" key="2">
    <source>
        <dbReference type="Proteomes" id="UP000499080"/>
    </source>
</evidence>
<dbReference type="AlphaFoldDB" id="A0A4Y2IQP8"/>
<organism evidence="1 2">
    <name type="scientific">Araneus ventricosus</name>
    <name type="common">Orbweaver spider</name>
    <name type="synonym">Epeira ventricosa</name>
    <dbReference type="NCBI Taxonomy" id="182803"/>
    <lineage>
        <taxon>Eukaryota</taxon>
        <taxon>Metazoa</taxon>
        <taxon>Ecdysozoa</taxon>
        <taxon>Arthropoda</taxon>
        <taxon>Chelicerata</taxon>
        <taxon>Arachnida</taxon>
        <taxon>Araneae</taxon>
        <taxon>Araneomorphae</taxon>
        <taxon>Entelegynae</taxon>
        <taxon>Araneoidea</taxon>
        <taxon>Araneidae</taxon>
        <taxon>Araneus</taxon>
    </lineage>
</organism>
<proteinExistence type="predicted"/>
<comment type="caution">
    <text evidence="1">The sequence shown here is derived from an EMBL/GenBank/DDBJ whole genome shotgun (WGS) entry which is preliminary data.</text>
</comment>
<dbReference type="EMBL" id="BGPR01002826">
    <property type="protein sequence ID" value="GBM79539.1"/>
    <property type="molecule type" value="Genomic_DNA"/>
</dbReference>
<reference evidence="1 2" key="1">
    <citation type="journal article" date="2019" name="Sci. Rep.">
        <title>Orb-weaving spider Araneus ventricosus genome elucidates the spidroin gene catalogue.</title>
        <authorList>
            <person name="Kono N."/>
            <person name="Nakamura H."/>
            <person name="Ohtoshi R."/>
            <person name="Moran D.A.P."/>
            <person name="Shinohara A."/>
            <person name="Yoshida Y."/>
            <person name="Fujiwara M."/>
            <person name="Mori M."/>
            <person name="Tomita M."/>
            <person name="Arakawa K."/>
        </authorList>
    </citation>
    <scope>NUCLEOTIDE SEQUENCE [LARGE SCALE GENOMIC DNA]</scope>
</reference>
<gene>
    <name evidence="1" type="ORF">AVEN_64494_1</name>
</gene>
<accession>A0A4Y2IQP8</accession>
<dbReference type="Proteomes" id="UP000499080">
    <property type="component" value="Unassembled WGS sequence"/>
</dbReference>